<dbReference type="AlphaFoldDB" id="A0A348G434"/>
<evidence type="ECO:0000259" key="2">
    <source>
        <dbReference type="Pfam" id="PF07238"/>
    </source>
</evidence>
<dbReference type="RefSeq" id="WP_126401433.1">
    <property type="nucleotide sequence ID" value="NZ_AP018907.1"/>
</dbReference>
<evidence type="ECO:0000313" key="4">
    <source>
        <dbReference type="Proteomes" id="UP000266934"/>
    </source>
</evidence>
<dbReference type="OrthoDB" id="7210926at2"/>
<keyword evidence="4" id="KW-1185">Reference proteome</keyword>
<dbReference type="GO" id="GO:0035438">
    <property type="term" value="F:cyclic-di-GMP binding"/>
    <property type="evidence" value="ECO:0007669"/>
    <property type="project" value="InterPro"/>
</dbReference>
<evidence type="ECO:0000313" key="3">
    <source>
        <dbReference type="EMBL" id="BBF94317.1"/>
    </source>
</evidence>
<feature type="coiled-coil region" evidence="1">
    <location>
        <begin position="92"/>
        <end position="126"/>
    </location>
</feature>
<accession>A0A348G434</accession>
<organism evidence="3 4">
    <name type="scientific">Blastochloris tepida</name>
    <dbReference type="NCBI Taxonomy" id="2233851"/>
    <lineage>
        <taxon>Bacteria</taxon>
        <taxon>Pseudomonadati</taxon>
        <taxon>Pseudomonadota</taxon>
        <taxon>Alphaproteobacteria</taxon>
        <taxon>Hyphomicrobiales</taxon>
        <taxon>Blastochloridaceae</taxon>
        <taxon>Blastochloris</taxon>
    </lineage>
</organism>
<dbReference type="Gene3D" id="2.40.10.220">
    <property type="entry name" value="predicted glycosyltransferase like domains"/>
    <property type="match status" value="1"/>
</dbReference>
<evidence type="ECO:0000256" key="1">
    <source>
        <dbReference type="SAM" id="Coils"/>
    </source>
</evidence>
<dbReference type="Proteomes" id="UP000266934">
    <property type="component" value="Chromosome"/>
</dbReference>
<keyword evidence="1" id="KW-0175">Coiled coil</keyword>
<protein>
    <recommendedName>
        <fullName evidence="2">PilZ domain-containing protein</fullName>
    </recommendedName>
</protein>
<name>A0A348G434_9HYPH</name>
<dbReference type="InterPro" id="IPR009875">
    <property type="entry name" value="PilZ_domain"/>
</dbReference>
<sequence>MIEERRRTKRRRTFYRGTILHTGRSVSLDCTVRDVSVGGARLEVQTDVALPETFELAVPQLDFACRPVRIVWTRNRDIGVHFEAAEPEGPAAASLAERVARLEHDLARLTRLFGELRMDIKRYRNEE</sequence>
<dbReference type="Pfam" id="PF07238">
    <property type="entry name" value="PilZ"/>
    <property type="match status" value="1"/>
</dbReference>
<dbReference type="SUPFAM" id="SSF141371">
    <property type="entry name" value="PilZ domain-like"/>
    <property type="match status" value="1"/>
</dbReference>
<reference evidence="3 4" key="1">
    <citation type="submission" date="2018-08" db="EMBL/GenBank/DDBJ databases">
        <title>Complete genome sequencing of Blastochloris tepida GI.</title>
        <authorList>
            <person name="Tsukatani Y."/>
            <person name="Mori H."/>
        </authorList>
    </citation>
    <scope>NUCLEOTIDE SEQUENCE [LARGE SCALE GENOMIC DNA]</scope>
    <source>
        <strain evidence="3 4">GI</strain>
    </source>
</reference>
<gene>
    <name evidence="3" type="ORF">BLTE_30020</name>
</gene>
<feature type="domain" description="PilZ" evidence="2">
    <location>
        <begin position="4"/>
        <end position="86"/>
    </location>
</feature>
<dbReference type="EMBL" id="AP018907">
    <property type="protein sequence ID" value="BBF94317.1"/>
    <property type="molecule type" value="Genomic_DNA"/>
</dbReference>
<dbReference type="KEGG" id="blag:BLTE_30020"/>
<proteinExistence type="predicted"/>